<evidence type="ECO:0000256" key="4">
    <source>
        <dbReference type="ARBA" id="ARBA00023163"/>
    </source>
</evidence>
<proteinExistence type="inferred from homology"/>
<dbReference type="RefSeq" id="XP_014249007.1">
    <property type="nucleotide sequence ID" value="XM_014393521.2"/>
</dbReference>
<sequence>MSLSMTSVHNLYMSVIEGVIGGVREFFLDEGVDEQVLSELKHLWETRLKATKAVDTKADKPPQPPIINKPINVTKTGNVSGYMIQPCGGVPVQDVQGNKNVSFQIAIPSTQQQQQGGNSDVNPPRYITIQVPPSALEGNQLHSLLTGPVISATMGLPPEVATPLLHQHVSAQVQQQPLQGAGVIQQSIQINDRQNIDSTKNAQGFLVQTPSGTVRQVDGPNDTSDDDDEEEDEEEEVDDDDDDDADDKEDEENDDIDIGAEEEPLNSGDDVSDEDPSDMFDTDNVVVCQYDKITRTRNKWKFYLKDGIMNLGGKDYVFQKSNGDAEW</sequence>
<name>A0A8I6RSU4_CIMLE</name>
<keyword evidence="5" id="KW-0539">Nucleus</keyword>
<dbReference type="InterPro" id="IPR004855">
    <property type="entry name" value="TFIIA_asu/bsu"/>
</dbReference>
<dbReference type="Gene3D" id="1.10.287.100">
    <property type="match status" value="1"/>
</dbReference>
<keyword evidence="4" id="KW-0804">Transcription</keyword>
<dbReference type="CDD" id="cd07976">
    <property type="entry name" value="TFIIA_alpha_beta_like"/>
    <property type="match status" value="2"/>
</dbReference>
<dbReference type="OMA" id="QKCTGEA"/>
<organism evidence="7 8">
    <name type="scientific">Cimex lectularius</name>
    <name type="common">Bed bug</name>
    <name type="synonym">Acanthia lectularia</name>
    <dbReference type="NCBI Taxonomy" id="79782"/>
    <lineage>
        <taxon>Eukaryota</taxon>
        <taxon>Metazoa</taxon>
        <taxon>Ecdysozoa</taxon>
        <taxon>Arthropoda</taxon>
        <taxon>Hexapoda</taxon>
        <taxon>Insecta</taxon>
        <taxon>Pterygota</taxon>
        <taxon>Neoptera</taxon>
        <taxon>Paraneoptera</taxon>
        <taxon>Hemiptera</taxon>
        <taxon>Heteroptera</taxon>
        <taxon>Panheteroptera</taxon>
        <taxon>Cimicomorpha</taxon>
        <taxon>Cimicidae</taxon>
        <taxon>Cimex</taxon>
    </lineage>
</organism>
<dbReference type="SUPFAM" id="SSF47396">
    <property type="entry name" value="Transcription factor IIA (TFIIA), alpha-helical domain"/>
    <property type="match status" value="1"/>
</dbReference>
<dbReference type="OrthoDB" id="6275927at2759"/>
<comment type="similarity">
    <text evidence="2">Belongs to the TFIIA subunit 1 family.</text>
</comment>
<protein>
    <recommendedName>
        <fullName evidence="9">Transcription initiation factor IIA subunit 1</fullName>
    </recommendedName>
</protein>
<dbReference type="SUPFAM" id="SSF48371">
    <property type="entry name" value="ARM repeat"/>
    <property type="match status" value="1"/>
</dbReference>
<evidence type="ECO:0000256" key="6">
    <source>
        <dbReference type="SAM" id="MobiDB-lite"/>
    </source>
</evidence>
<keyword evidence="3" id="KW-0805">Transcription regulation</keyword>
<evidence type="ECO:0000256" key="3">
    <source>
        <dbReference type="ARBA" id="ARBA00023015"/>
    </source>
</evidence>
<dbReference type="PANTHER" id="PTHR12694">
    <property type="entry name" value="TRANSCRIPTION INITIATION FACTOR IIA SUBUNIT 1"/>
    <property type="match status" value="1"/>
</dbReference>
<evidence type="ECO:0000256" key="5">
    <source>
        <dbReference type="ARBA" id="ARBA00023242"/>
    </source>
</evidence>
<dbReference type="InterPro" id="IPR016024">
    <property type="entry name" value="ARM-type_fold"/>
</dbReference>
<feature type="compositionally biased region" description="Polar residues" evidence="6">
    <location>
        <begin position="205"/>
        <end position="214"/>
    </location>
</feature>
<feature type="region of interest" description="Disordered" evidence="6">
    <location>
        <begin position="205"/>
        <end position="281"/>
    </location>
</feature>
<dbReference type="Pfam" id="PF03153">
    <property type="entry name" value="TFIIA"/>
    <property type="match status" value="1"/>
</dbReference>
<dbReference type="FunFam" id="1.10.287.100:FF:000001">
    <property type="entry name" value="Transcription initiation factor IIA subunit"/>
    <property type="match status" value="1"/>
</dbReference>
<reference evidence="7" key="1">
    <citation type="submission" date="2022-01" db="UniProtKB">
        <authorList>
            <consortium name="EnsemblMetazoa"/>
        </authorList>
    </citation>
    <scope>IDENTIFICATION</scope>
</reference>
<keyword evidence="8" id="KW-1185">Reference proteome</keyword>
<dbReference type="GO" id="GO:0005672">
    <property type="term" value="C:transcription factor TFIIA complex"/>
    <property type="evidence" value="ECO:0007669"/>
    <property type="project" value="InterPro"/>
</dbReference>
<dbReference type="SMART" id="SM01371">
    <property type="entry name" value="TFIIA"/>
    <property type="match status" value="1"/>
</dbReference>
<accession>A0A8I6RSU4</accession>
<dbReference type="InterPro" id="IPR009088">
    <property type="entry name" value="TFIIA_b-brl"/>
</dbReference>
<evidence type="ECO:0000313" key="7">
    <source>
        <dbReference type="EnsemblMetazoa" id="XP_014249007.1"/>
    </source>
</evidence>
<dbReference type="CTD" id="43284"/>
<evidence type="ECO:0000256" key="1">
    <source>
        <dbReference type="ARBA" id="ARBA00004123"/>
    </source>
</evidence>
<evidence type="ECO:0000313" key="8">
    <source>
        <dbReference type="Proteomes" id="UP000494040"/>
    </source>
</evidence>
<dbReference type="Gene3D" id="2.30.18.10">
    <property type="entry name" value="Transcription factor IIA (TFIIA), beta-barrel domain"/>
    <property type="match status" value="1"/>
</dbReference>
<dbReference type="EnsemblMetazoa" id="XM_014393521.2">
    <property type="protein sequence ID" value="XP_014249007.1"/>
    <property type="gene ID" value="LOC106666362"/>
</dbReference>
<comment type="subcellular location">
    <subcellularLocation>
        <location evidence="1">Nucleus</location>
    </subcellularLocation>
</comment>
<dbReference type="SUPFAM" id="SSF50784">
    <property type="entry name" value="Transcription factor IIA (TFIIA), beta-barrel domain"/>
    <property type="match status" value="1"/>
</dbReference>
<dbReference type="PANTHER" id="PTHR12694:SF8">
    <property type="entry name" value="TRANSCRIPTION INITIATION FACTOR IIA SUBUNIT 1"/>
    <property type="match status" value="1"/>
</dbReference>
<dbReference type="FunFam" id="2.30.18.10:FF:000002">
    <property type="entry name" value="Transcription initiation factor IIA subunit 1"/>
    <property type="match status" value="1"/>
</dbReference>
<dbReference type="GO" id="GO:0006367">
    <property type="term" value="P:transcription initiation at RNA polymerase II promoter"/>
    <property type="evidence" value="ECO:0007669"/>
    <property type="project" value="InterPro"/>
</dbReference>
<dbReference type="GeneID" id="106666362"/>
<evidence type="ECO:0008006" key="9">
    <source>
        <dbReference type="Google" id="ProtNLM"/>
    </source>
</evidence>
<dbReference type="Proteomes" id="UP000494040">
    <property type="component" value="Unassembled WGS sequence"/>
</dbReference>
<dbReference type="KEGG" id="clec:106666362"/>
<dbReference type="AlphaFoldDB" id="A0A8I6RSU4"/>
<feature type="compositionally biased region" description="Acidic residues" evidence="6">
    <location>
        <begin position="223"/>
        <end position="281"/>
    </location>
</feature>
<evidence type="ECO:0000256" key="2">
    <source>
        <dbReference type="ARBA" id="ARBA00010059"/>
    </source>
</evidence>